<reference evidence="2" key="1">
    <citation type="submission" date="2017-02" db="UniProtKB">
        <authorList>
            <consortium name="WormBaseParasite"/>
        </authorList>
    </citation>
    <scope>IDENTIFICATION</scope>
</reference>
<evidence type="ECO:0000313" key="2">
    <source>
        <dbReference type="WBParaSite" id="SMUV_0001115901-mRNA-1"/>
    </source>
</evidence>
<dbReference type="AlphaFoldDB" id="A0A0N5B1J2"/>
<organism evidence="1 2">
    <name type="scientific">Syphacia muris</name>
    <dbReference type="NCBI Taxonomy" id="451379"/>
    <lineage>
        <taxon>Eukaryota</taxon>
        <taxon>Metazoa</taxon>
        <taxon>Ecdysozoa</taxon>
        <taxon>Nematoda</taxon>
        <taxon>Chromadorea</taxon>
        <taxon>Rhabditida</taxon>
        <taxon>Spirurina</taxon>
        <taxon>Oxyuridomorpha</taxon>
        <taxon>Oxyuroidea</taxon>
        <taxon>Oxyuridae</taxon>
        <taxon>Syphacia</taxon>
    </lineage>
</organism>
<proteinExistence type="predicted"/>
<sequence>MIVLPERVRVENVHSTFRFIKSHFVIHQVDPNVARLLHLRLMPWRSPKDAQPMYPSSILVKYTEKWQDRYNQMIANLSLPIHRELSNIFNKSVWRNVGLQVMTEISQCYDRIKMSKIICPTRIRCMKNLTLIKMSEWIYGNSNWISL</sequence>
<accession>A0A0N5B1J2</accession>
<dbReference type="Proteomes" id="UP000046393">
    <property type="component" value="Unplaced"/>
</dbReference>
<protein>
    <submittedName>
        <fullName evidence="2">DDE-1 domain-containing protein</fullName>
    </submittedName>
</protein>
<name>A0A0N5B1J2_9BILA</name>
<dbReference type="WBParaSite" id="SMUV_0001115901-mRNA-1">
    <property type="protein sequence ID" value="SMUV_0001115901-mRNA-1"/>
    <property type="gene ID" value="SMUV_0001115901"/>
</dbReference>
<keyword evidence="1" id="KW-1185">Reference proteome</keyword>
<evidence type="ECO:0000313" key="1">
    <source>
        <dbReference type="Proteomes" id="UP000046393"/>
    </source>
</evidence>